<keyword evidence="1" id="KW-1133">Transmembrane helix</keyword>
<sequence length="38" mass="4362">MKRLLNIRPDVAARHGAGRYLYLTACCCYAIKPYFLLS</sequence>
<organism evidence="2 3">
    <name type="scientific">Anaplasma phagocytophilum str. ApNP</name>
    <dbReference type="NCBI Taxonomy" id="1359153"/>
    <lineage>
        <taxon>Bacteria</taxon>
        <taxon>Pseudomonadati</taxon>
        <taxon>Pseudomonadota</taxon>
        <taxon>Alphaproteobacteria</taxon>
        <taxon>Rickettsiales</taxon>
        <taxon>Anaplasmataceae</taxon>
        <taxon>Anaplasma</taxon>
        <taxon>phagocytophilum group</taxon>
    </lineage>
</organism>
<feature type="transmembrane region" description="Helical" evidence="1">
    <location>
        <begin position="20"/>
        <end position="37"/>
    </location>
</feature>
<protein>
    <submittedName>
        <fullName evidence="2">Uncharacterized protein</fullName>
    </submittedName>
</protein>
<keyword evidence="1" id="KW-0812">Transmembrane</keyword>
<evidence type="ECO:0000313" key="2">
    <source>
        <dbReference type="EMBL" id="KJV66623.1"/>
    </source>
</evidence>
<evidence type="ECO:0000256" key="1">
    <source>
        <dbReference type="SAM" id="Phobius"/>
    </source>
</evidence>
<dbReference type="Proteomes" id="UP000033385">
    <property type="component" value="Unassembled WGS sequence"/>
</dbReference>
<accession>A0A0F3NEY5</accession>
<dbReference type="AlphaFoldDB" id="A0A0F3NEY5"/>
<dbReference type="PATRIC" id="fig|1359153.3.peg.1869"/>
<gene>
    <name evidence="2" type="ORF">APHNP_1824</name>
</gene>
<keyword evidence="1" id="KW-0472">Membrane</keyword>
<name>A0A0F3NEY5_ANAPH</name>
<evidence type="ECO:0000313" key="3">
    <source>
        <dbReference type="Proteomes" id="UP000033385"/>
    </source>
</evidence>
<reference evidence="2 3" key="1">
    <citation type="submission" date="2015-01" db="EMBL/GenBank/DDBJ databases">
        <title>Genome Sequencing of Rickettsiales.</title>
        <authorList>
            <person name="Daugherty S.C."/>
            <person name="Su Q."/>
            <person name="Abolude K."/>
            <person name="Beier-Sexton M."/>
            <person name="Carlyon J.A."/>
            <person name="Carter R."/>
            <person name="Day N.P."/>
            <person name="Dumler S.J."/>
            <person name="Dyachenko V."/>
            <person name="Godinez A."/>
            <person name="Kurtti T.J."/>
            <person name="Lichay M."/>
            <person name="Mullins K.E."/>
            <person name="Ott S."/>
            <person name="Pappas-Brown V."/>
            <person name="Paris D.H."/>
            <person name="Patel P."/>
            <person name="Richards A.L."/>
            <person name="Sadzewicz L."/>
            <person name="Sears K."/>
            <person name="Seidman D."/>
            <person name="Sengamalay N."/>
            <person name="Stenos J."/>
            <person name="Tallon L.J."/>
            <person name="Vincent G."/>
            <person name="Fraser C.M."/>
            <person name="Munderloh U."/>
            <person name="Dunning-Hotopp J.C."/>
        </authorList>
    </citation>
    <scope>NUCLEOTIDE SEQUENCE [LARGE SCALE GENOMIC DNA]</scope>
    <source>
        <strain evidence="2 3">ApNP</strain>
    </source>
</reference>
<proteinExistence type="predicted"/>
<dbReference type="EMBL" id="LANW01000001">
    <property type="protein sequence ID" value="KJV66623.1"/>
    <property type="molecule type" value="Genomic_DNA"/>
</dbReference>
<comment type="caution">
    <text evidence="2">The sequence shown here is derived from an EMBL/GenBank/DDBJ whole genome shotgun (WGS) entry which is preliminary data.</text>
</comment>